<feature type="domain" description="BFN" evidence="1">
    <location>
        <begin position="41"/>
        <end position="172"/>
    </location>
</feature>
<dbReference type="EMBL" id="VBOW01000020">
    <property type="protein sequence ID" value="TMQ59661.1"/>
    <property type="molecule type" value="Genomic_DNA"/>
</dbReference>
<gene>
    <name evidence="2" type="ORF">E6K76_04000</name>
</gene>
<proteinExistence type="predicted"/>
<dbReference type="Gene3D" id="3.10.690.10">
    <property type="entry name" value="Bifunctional nuclease domain"/>
    <property type="match status" value="1"/>
</dbReference>
<sequence length="209" mass="23350">MDDREHGKRNASAWRGVALGRLPRSASRARRRFQELEAMSMIPVRVGGLAIDERTKSPVVLLQEIEGNRVLPIWIGPMEASAIHMELLGKKYQRPLTHDLMINILEGLNAKVSRVVITDLKDSTFFANIYVDGGTGAVAVDARPSDSIAIALRSRAPIFIMDKLFEKSVAENIAPPKTERTAEEKAEELRKYLEGLNPEDFGKFNPEEL</sequence>
<dbReference type="AlphaFoldDB" id="A0A538T7P4"/>
<organism evidence="2 3">
    <name type="scientific">Eiseniibacteriota bacterium</name>
    <dbReference type="NCBI Taxonomy" id="2212470"/>
    <lineage>
        <taxon>Bacteria</taxon>
        <taxon>Candidatus Eiseniibacteriota</taxon>
    </lineage>
</organism>
<reference evidence="2 3" key="1">
    <citation type="journal article" date="2019" name="Nat. Microbiol.">
        <title>Mediterranean grassland soil C-N compound turnover is dependent on rainfall and depth, and is mediated by genomically divergent microorganisms.</title>
        <authorList>
            <person name="Diamond S."/>
            <person name="Andeer P.F."/>
            <person name="Li Z."/>
            <person name="Crits-Christoph A."/>
            <person name="Burstein D."/>
            <person name="Anantharaman K."/>
            <person name="Lane K.R."/>
            <person name="Thomas B.C."/>
            <person name="Pan C."/>
            <person name="Northen T.R."/>
            <person name="Banfield J.F."/>
        </authorList>
    </citation>
    <scope>NUCLEOTIDE SEQUENCE [LARGE SCALE GENOMIC DNA]</scope>
    <source>
        <strain evidence="2">WS_6</strain>
    </source>
</reference>
<evidence type="ECO:0000313" key="3">
    <source>
        <dbReference type="Proteomes" id="UP000316852"/>
    </source>
</evidence>
<dbReference type="Proteomes" id="UP000316852">
    <property type="component" value="Unassembled WGS sequence"/>
</dbReference>
<evidence type="ECO:0000259" key="1">
    <source>
        <dbReference type="PROSITE" id="PS51658"/>
    </source>
</evidence>
<dbReference type="SUPFAM" id="SSF103256">
    <property type="entry name" value="Hypothetical protein TM0160"/>
    <property type="match status" value="1"/>
</dbReference>
<dbReference type="GO" id="GO:0004518">
    <property type="term" value="F:nuclease activity"/>
    <property type="evidence" value="ECO:0007669"/>
    <property type="project" value="InterPro"/>
</dbReference>
<dbReference type="PROSITE" id="PS51658">
    <property type="entry name" value="BFN"/>
    <property type="match status" value="1"/>
</dbReference>
<comment type="caution">
    <text evidence="2">The sequence shown here is derived from an EMBL/GenBank/DDBJ whole genome shotgun (WGS) entry which is preliminary data.</text>
</comment>
<dbReference type="InterPro" id="IPR003729">
    <property type="entry name" value="Bi_nuclease_dom"/>
</dbReference>
<dbReference type="PANTHER" id="PTHR15160:SF1">
    <property type="entry name" value="VON HIPPEL-LINDAU DISEASE TUMOR SUPPRESSOR"/>
    <property type="match status" value="1"/>
</dbReference>
<dbReference type="PANTHER" id="PTHR15160">
    <property type="entry name" value="VON HIPPEL-LINDAU PROTEIN"/>
    <property type="match status" value="1"/>
</dbReference>
<dbReference type="Pfam" id="PF02577">
    <property type="entry name" value="BFN_dom"/>
    <property type="match status" value="1"/>
</dbReference>
<accession>A0A538T7P4</accession>
<protein>
    <submittedName>
        <fullName evidence="2">Bifunctional nuclease family protein</fullName>
    </submittedName>
</protein>
<evidence type="ECO:0000313" key="2">
    <source>
        <dbReference type="EMBL" id="TMQ59661.1"/>
    </source>
</evidence>
<dbReference type="InterPro" id="IPR036104">
    <property type="entry name" value="BFN_sf"/>
</dbReference>
<name>A0A538T7P4_UNCEI</name>